<reference evidence="8 9" key="1">
    <citation type="submission" date="2017-06" db="EMBL/GenBank/DDBJ databases">
        <title>Sequencing and comparative analysis of myxobacterial genomes.</title>
        <authorList>
            <person name="Rupp O."/>
            <person name="Goesmann A."/>
            <person name="Sogaard-Andersen L."/>
        </authorList>
    </citation>
    <scope>NUCLEOTIDE SEQUENCE [LARGE SCALE GENOMIC DNA]</scope>
    <source>
        <strain evidence="8 9">DSM 14697</strain>
    </source>
</reference>
<evidence type="ECO:0000313" key="9">
    <source>
        <dbReference type="Proteomes" id="UP000217343"/>
    </source>
</evidence>
<organism evidence="8 9">
    <name type="scientific">Corallococcus macrosporus DSM 14697</name>
    <dbReference type="NCBI Taxonomy" id="1189310"/>
    <lineage>
        <taxon>Bacteria</taxon>
        <taxon>Pseudomonadati</taxon>
        <taxon>Myxococcota</taxon>
        <taxon>Myxococcia</taxon>
        <taxon>Myxococcales</taxon>
        <taxon>Cystobacterineae</taxon>
        <taxon>Myxococcaceae</taxon>
        <taxon>Corallococcus</taxon>
    </lineage>
</organism>
<gene>
    <name evidence="8" type="ORF">MYMAC_001258</name>
</gene>
<comment type="similarity">
    <text evidence="2">Belongs to the UPF0410 family.</text>
</comment>
<protein>
    <recommendedName>
        <fullName evidence="10">Transglycosylase</fullName>
    </recommendedName>
</protein>
<dbReference type="AlphaFoldDB" id="A0A250JPR7"/>
<dbReference type="GO" id="GO:0005886">
    <property type="term" value="C:plasma membrane"/>
    <property type="evidence" value="ECO:0007669"/>
    <property type="project" value="UniProtKB-SubCell"/>
</dbReference>
<dbReference type="RefSeq" id="WP_013935588.1">
    <property type="nucleotide sequence ID" value="NZ_CP022203.1"/>
</dbReference>
<comment type="subcellular location">
    <subcellularLocation>
        <location evidence="1">Cell membrane</location>
        <topology evidence="1">Multi-pass membrane protein</topology>
    </subcellularLocation>
</comment>
<proteinExistence type="inferred from homology"/>
<dbReference type="PANTHER" id="PTHR33884:SF3">
    <property type="entry name" value="UPF0410 PROTEIN YMGE"/>
    <property type="match status" value="1"/>
</dbReference>
<feature type="transmembrane region" description="Helical" evidence="7">
    <location>
        <begin position="62"/>
        <end position="82"/>
    </location>
</feature>
<accession>A0A250JPR7</accession>
<keyword evidence="5 7" id="KW-1133">Transmembrane helix</keyword>
<evidence type="ECO:0000256" key="6">
    <source>
        <dbReference type="ARBA" id="ARBA00023136"/>
    </source>
</evidence>
<sequence length="89" mass="9134">MGIIAFLVIGLLAGLIARALMPGNQSMGLLATTLLGIAGSFVGGFIASLFRSDGNVFDLHPTGLLFSVLGALLVLFLVGLAGRGRRVHV</sequence>
<dbReference type="EMBL" id="CP022203">
    <property type="protein sequence ID" value="ATB45673.1"/>
    <property type="molecule type" value="Genomic_DNA"/>
</dbReference>
<evidence type="ECO:0000256" key="2">
    <source>
        <dbReference type="ARBA" id="ARBA00011006"/>
    </source>
</evidence>
<dbReference type="PANTHER" id="PTHR33884">
    <property type="entry name" value="UPF0410 PROTEIN YMGE"/>
    <property type="match status" value="1"/>
</dbReference>
<dbReference type="InterPro" id="IPR007341">
    <property type="entry name" value="Transgly_assoc"/>
</dbReference>
<evidence type="ECO:0000256" key="5">
    <source>
        <dbReference type="ARBA" id="ARBA00022989"/>
    </source>
</evidence>
<dbReference type="KEGG" id="mmas:MYMAC_001258"/>
<name>A0A250JPR7_9BACT</name>
<dbReference type="Pfam" id="PF04226">
    <property type="entry name" value="Transgly_assoc"/>
    <property type="match status" value="1"/>
</dbReference>
<feature type="transmembrane region" description="Helical" evidence="7">
    <location>
        <begin position="29"/>
        <end position="50"/>
    </location>
</feature>
<evidence type="ECO:0000313" key="8">
    <source>
        <dbReference type="EMBL" id="ATB45673.1"/>
    </source>
</evidence>
<keyword evidence="6 7" id="KW-0472">Membrane</keyword>
<keyword evidence="4 7" id="KW-0812">Transmembrane</keyword>
<keyword evidence="3" id="KW-1003">Cell membrane</keyword>
<evidence type="ECO:0008006" key="10">
    <source>
        <dbReference type="Google" id="ProtNLM"/>
    </source>
</evidence>
<evidence type="ECO:0000256" key="1">
    <source>
        <dbReference type="ARBA" id="ARBA00004651"/>
    </source>
</evidence>
<evidence type="ECO:0000256" key="4">
    <source>
        <dbReference type="ARBA" id="ARBA00022692"/>
    </source>
</evidence>
<evidence type="ECO:0000256" key="3">
    <source>
        <dbReference type="ARBA" id="ARBA00022475"/>
    </source>
</evidence>
<keyword evidence="9" id="KW-1185">Reference proteome</keyword>
<evidence type="ECO:0000256" key="7">
    <source>
        <dbReference type="SAM" id="Phobius"/>
    </source>
</evidence>
<dbReference type="Proteomes" id="UP000217343">
    <property type="component" value="Chromosome"/>
</dbReference>